<dbReference type="HOGENOM" id="CLU_2048294_0_0_9"/>
<evidence type="ECO:0000313" key="2">
    <source>
        <dbReference type="Proteomes" id="UP000031829"/>
    </source>
</evidence>
<organism evidence="1 2">
    <name type="scientific">Priestia megaterium (strain ATCC 14581 / DSM 32 / CCUG 1817 / JCM 2506 / NBRC 15308 / NCIMB 9376 / NCTC 10342 / NRRL B-14308 / VKM B-512 / Ford 19)</name>
    <name type="common">Bacillus megaterium</name>
    <dbReference type="NCBI Taxonomy" id="1348623"/>
    <lineage>
        <taxon>Bacteria</taxon>
        <taxon>Bacillati</taxon>
        <taxon>Bacillota</taxon>
        <taxon>Bacilli</taxon>
        <taxon>Bacillales</taxon>
        <taxon>Bacillaceae</taxon>
        <taxon>Priestia</taxon>
    </lineage>
</organism>
<dbReference type="InterPro" id="IPR057006">
    <property type="entry name" value="Phage_TAC_19"/>
</dbReference>
<dbReference type="NCBIfam" id="NF047360">
    <property type="entry name" value="tail_chap_PVL"/>
    <property type="match status" value="1"/>
</dbReference>
<dbReference type="EMBL" id="CP009920">
    <property type="protein sequence ID" value="AJI24966.1"/>
    <property type="molecule type" value="Genomic_DNA"/>
</dbReference>
<dbReference type="KEGG" id="bmeg:BG04_4561"/>
<dbReference type="GeneID" id="93642559"/>
<reference evidence="1 2" key="1">
    <citation type="journal article" date="2015" name="Genome Announc.">
        <title>Complete genome sequences for 35 biothreat assay-relevant bacillus species.</title>
        <authorList>
            <person name="Johnson S.L."/>
            <person name="Daligault H.E."/>
            <person name="Davenport K.W."/>
            <person name="Jaissle J."/>
            <person name="Frey K.G."/>
            <person name="Ladner J.T."/>
            <person name="Broomall S.M."/>
            <person name="Bishop-Lilly K.A."/>
            <person name="Bruce D.C."/>
            <person name="Gibbons H.S."/>
            <person name="Coyne S.R."/>
            <person name="Lo C.C."/>
            <person name="Meincke L."/>
            <person name="Munk A.C."/>
            <person name="Koroleva G.I."/>
            <person name="Rosenzweig C.N."/>
            <person name="Palacios G.F."/>
            <person name="Redden C.L."/>
            <person name="Minogue T.D."/>
            <person name="Chain P.S."/>
        </authorList>
    </citation>
    <scope>NUCLEOTIDE SEQUENCE [LARGE SCALE GENOMIC DNA]</scope>
    <source>
        <strain evidence="2">ATCC 14581 / DSM 32 / JCM 2506 / NBRC 15308 / NCIMB 9376 / NCTC 10342 / NRRL B-14308 / VKM B-512</strain>
    </source>
</reference>
<proteinExistence type="predicted"/>
<dbReference type="RefSeq" id="WP_034652352.1">
    <property type="nucleotide sequence ID" value="NZ_BCVB01000004.1"/>
</dbReference>
<sequence length="118" mass="13617">MANLKRNMIELIKEVSEDGEILKSEKHLTPAFIPLTVVYQAMDLTADMQKANAQNERELIDRFVDFIVHDVYKDKFTKDDLINGLHAPDAMEILQNQIRFVAAGHQSDETKKFLEKKN</sequence>
<accession>A0A0B6ANB1</accession>
<dbReference type="Proteomes" id="UP000031829">
    <property type="component" value="Chromosome"/>
</dbReference>
<name>A0A0B6ANB1_PRIM2</name>
<gene>
    <name evidence="1" type="ORF">BG04_4561</name>
</gene>
<evidence type="ECO:0008006" key="3">
    <source>
        <dbReference type="Google" id="ProtNLM"/>
    </source>
</evidence>
<dbReference type="AlphaFoldDB" id="A0A0B6ANB1"/>
<evidence type="ECO:0000313" key="1">
    <source>
        <dbReference type="EMBL" id="AJI24966.1"/>
    </source>
</evidence>
<dbReference type="Pfam" id="PF23857">
    <property type="entry name" value="Phage_TAC_19"/>
    <property type="match status" value="1"/>
</dbReference>
<protein>
    <recommendedName>
        <fullName evidence="3">Phage protein</fullName>
    </recommendedName>
</protein>